<reference evidence="3" key="1">
    <citation type="submission" date="2016-05" db="EMBL/GenBank/DDBJ databases">
        <title>Comparative genomics of biotechnologically important yeasts.</title>
        <authorList>
            <consortium name="DOE Joint Genome Institute"/>
            <person name="Riley R."/>
            <person name="Haridas S."/>
            <person name="Wolfe K.H."/>
            <person name="Lopes M.R."/>
            <person name="Hittinger C.T."/>
            <person name="Goker M."/>
            <person name="Salamov A."/>
            <person name="Wisecaver J."/>
            <person name="Long T.M."/>
            <person name="Aerts A.L."/>
            <person name="Barry K."/>
            <person name="Choi C."/>
            <person name="Clum A."/>
            <person name="Coughlan A.Y."/>
            <person name="Deshpande S."/>
            <person name="Douglass A.P."/>
            <person name="Hanson S.J."/>
            <person name="Klenk H.-P."/>
            <person name="Labutti K."/>
            <person name="Lapidus A."/>
            <person name="Lindquist E."/>
            <person name="Lipzen A."/>
            <person name="Meier-Kolthoff J.P."/>
            <person name="Ohm R.A."/>
            <person name="Otillar R.P."/>
            <person name="Pangilinan J."/>
            <person name="Peng Y."/>
            <person name="Rokas A."/>
            <person name="Rosa C.A."/>
            <person name="Scheuner C."/>
            <person name="Sibirny A.A."/>
            <person name="Slot J.C."/>
            <person name="Stielow J.B."/>
            <person name="Sun H."/>
            <person name="Kurtzman C.P."/>
            <person name="Blackwell M."/>
            <person name="Grigoriev I.V."/>
            <person name="Jeffries T.W."/>
        </authorList>
    </citation>
    <scope>NUCLEOTIDE SEQUENCE [LARGE SCALE GENOMIC DNA]</scope>
    <source>
        <strain evidence="3">NRRL Y-2460</strain>
    </source>
</reference>
<evidence type="ECO:0000256" key="1">
    <source>
        <dbReference type="SAM" id="SignalP"/>
    </source>
</evidence>
<evidence type="ECO:0000313" key="2">
    <source>
        <dbReference type="EMBL" id="ODV97342.1"/>
    </source>
</evidence>
<name>A0A1E4U017_PACTA</name>
<feature type="signal peptide" evidence="1">
    <location>
        <begin position="1"/>
        <end position="21"/>
    </location>
</feature>
<dbReference type="AlphaFoldDB" id="A0A1E4U017"/>
<organism evidence="2 3">
    <name type="scientific">Pachysolen tannophilus NRRL Y-2460</name>
    <dbReference type="NCBI Taxonomy" id="669874"/>
    <lineage>
        <taxon>Eukaryota</taxon>
        <taxon>Fungi</taxon>
        <taxon>Dikarya</taxon>
        <taxon>Ascomycota</taxon>
        <taxon>Saccharomycotina</taxon>
        <taxon>Pichiomycetes</taxon>
        <taxon>Pachysolenaceae</taxon>
        <taxon>Pachysolen</taxon>
    </lineage>
</organism>
<keyword evidence="3" id="KW-1185">Reference proteome</keyword>
<gene>
    <name evidence="2" type="ORF">PACTADRAFT_32813</name>
</gene>
<keyword evidence="1" id="KW-0732">Signal</keyword>
<accession>A0A1E4U017</accession>
<proteinExistence type="predicted"/>
<dbReference type="Proteomes" id="UP000094236">
    <property type="component" value="Unassembled WGS sequence"/>
</dbReference>
<dbReference type="OrthoDB" id="4097100at2759"/>
<sequence>MKLNSTILLLLNFTFCSVIIGASIGANHDVVAKTLFQPILTSNLFKGENLESDARKNEDVLVIPRKFLNEESLKNLGLQDLIIHSNKFNFLIDNADEATWKNQELLVPENISALFILNTSDPINIPDNTTSRSEIGKFIGASAPFQLPRYSKLVDYYLVVSADQAKDKNLNIENELEIMPLFKVPIIRQCFNLKPLLVFVFETGNLNSTENVENLPMMDFKNYLPSNNEPNEINTFFDNFAKDWLTYLKIEDLIHSSFCTINVDSAGNSYCIKINEEDSFLELFPAFREAELTNLNDFYKPENIKNSKREFSGNKTSEASKQGMGTVKIQVSDPELKQNFNFKNFTRVNILESEKQLRNYHLKKLKAQKLKQVVEENKINPKEITNNVVASVGGAVFDKAKNQFTEFSSDLNAKDLILIPLSMARAGETKITSPRDRGYSQVLVPDSKMLKQLSSDSVFLKAYGKTNTKNNNVITKRYNERERYPMVIQTHKFYRRTENEEKDCVDITWFNIFHHSIFGKPEFCL</sequence>
<evidence type="ECO:0000313" key="3">
    <source>
        <dbReference type="Proteomes" id="UP000094236"/>
    </source>
</evidence>
<dbReference type="EMBL" id="KV454012">
    <property type="protein sequence ID" value="ODV97342.1"/>
    <property type="molecule type" value="Genomic_DNA"/>
</dbReference>
<feature type="chain" id="PRO_5009163423" evidence="1">
    <location>
        <begin position="22"/>
        <end position="525"/>
    </location>
</feature>
<protein>
    <submittedName>
        <fullName evidence="2">Uncharacterized protein</fullName>
    </submittedName>
</protein>
<dbReference type="STRING" id="669874.A0A1E4U017"/>